<dbReference type="KEGG" id="tps:THAPSDRAFT_7632"/>
<dbReference type="AlphaFoldDB" id="B8C729"/>
<reference evidence="1 2" key="1">
    <citation type="journal article" date="2004" name="Science">
        <title>The genome of the diatom Thalassiosira pseudonana: ecology, evolution, and metabolism.</title>
        <authorList>
            <person name="Armbrust E.V."/>
            <person name="Berges J.A."/>
            <person name="Bowler C."/>
            <person name="Green B.R."/>
            <person name="Martinez D."/>
            <person name="Putnam N.H."/>
            <person name="Zhou S."/>
            <person name="Allen A.E."/>
            <person name="Apt K.E."/>
            <person name="Bechner M."/>
            <person name="Brzezinski M.A."/>
            <person name="Chaal B.K."/>
            <person name="Chiovitti A."/>
            <person name="Davis A.K."/>
            <person name="Demarest M.S."/>
            <person name="Detter J.C."/>
            <person name="Glavina T."/>
            <person name="Goodstein D."/>
            <person name="Hadi M.Z."/>
            <person name="Hellsten U."/>
            <person name="Hildebrand M."/>
            <person name="Jenkins B.D."/>
            <person name="Jurka J."/>
            <person name="Kapitonov V.V."/>
            <person name="Kroger N."/>
            <person name="Lau W.W."/>
            <person name="Lane T.W."/>
            <person name="Larimer F.W."/>
            <person name="Lippmeier J.C."/>
            <person name="Lucas S."/>
            <person name="Medina M."/>
            <person name="Montsant A."/>
            <person name="Obornik M."/>
            <person name="Parker M.S."/>
            <person name="Palenik B."/>
            <person name="Pazour G.J."/>
            <person name="Richardson P.M."/>
            <person name="Rynearson T.A."/>
            <person name="Saito M.A."/>
            <person name="Schwartz D.C."/>
            <person name="Thamatrakoln K."/>
            <person name="Valentin K."/>
            <person name="Vardi A."/>
            <person name="Wilkerson F.P."/>
            <person name="Rokhsar D.S."/>
        </authorList>
    </citation>
    <scope>NUCLEOTIDE SEQUENCE [LARGE SCALE GENOMIC DNA]</scope>
    <source>
        <strain evidence="1 2">CCMP1335</strain>
    </source>
</reference>
<protein>
    <submittedName>
        <fullName evidence="1">Uncharacterized protein</fullName>
    </submittedName>
</protein>
<dbReference type="RefSeq" id="XP_002292059.1">
    <property type="nucleotide sequence ID" value="XM_002292023.1"/>
</dbReference>
<proteinExistence type="predicted"/>
<name>B8C729_THAPS</name>
<dbReference type="GeneID" id="7452828"/>
<accession>B8C729</accession>
<keyword evidence="2" id="KW-1185">Reference proteome</keyword>
<evidence type="ECO:0000313" key="2">
    <source>
        <dbReference type="Proteomes" id="UP000001449"/>
    </source>
</evidence>
<reference evidence="1 2" key="2">
    <citation type="journal article" date="2008" name="Nature">
        <title>The Phaeodactylum genome reveals the evolutionary history of diatom genomes.</title>
        <authorList>
            <person name="Bowler C."/>
            <person name="Allen A.E."/>
            <person name="Badger J.H."/>
            <person name="Grimwood J."/>
            <person name="Jabbari K."/>
            <person name="Kuo A."/>
            <person name="Maheswari U."/>
            <person name="Martens C."/>
            <person name="Maumus F."/>
            <person name="Otillar R.P."/>
            <person name="Rayko E."/>
            <person name="Salamov A."/>
            <person name="Vandepoele K."/>
            <person name="Beszteri B."/>
            <person name="Gruber A."/>
            <person name="Heijde M."/>
            <person name="Katinka M."/>
            <person name="Mock T."/>
            <person name="Valentin K."/>
            <person name="Verret F."/>
            <person name="Berges J.A."/>
            <person name="Brownlee C."/>
            <person name="Cadoret J.P."/>
            <person name="Chiovitti A."/>
            <person name="Choi C.J."/>
            <person name="Coesel S."/>
            <person name="De Martino A."/>
            <person name="Detter J.C."/>
            <person name="Durkin C."/>
            <person name="Falciatore A."/>
            <person name="Fournet J."/>
            <person name="Haruta M."/>
            <person name="Huysman M.J."/>
            <person name="Jenkins B.D."/>
            <person name="Jiroutova K."/>
            <person name="Jorgensen R.E."/>
            <person name="Joubert Y."/>
            <person name="Kaplan A."/>
            <person name="Kroger N."/>
            <person name="Kroth P.G."/>
            <person name="La Roche J."/>
            <person name="Lindquist E."/>
            <person name="Lommer M."/>
            <person name="Martin-Jezequel V."/>
            <person name="Lopez P.J."/>
            <person name="Lucas S."/>
            <person name="Mangogna M."/>
            <person name="McGinnis K."/>
            <person name="Medlin L.K."/>
            <person name="Montsant A."/>
            <person name="Oudot-Le Secq M.P."/>
            <person name="Napoli C."/>
            <person name="Obornik M."/>
            <person name="Parker M.S."/>
            <person name="Petit J.L."/>
            <person name="Porcel B.M."/>
            <person name="Poulsen N."/>
            <person name="Robison M."/>
            <person name="Rychlewski L."/>
            <person name="Rynearson T.A."/>
            <person name="Schmutz J."/>
            <person name="Shapiro H."/>
            <person name="Siaut M."/>
            <person name="Stanley M."/>
            <person name="Sussman M.R."/>
            <person name="Taylor A.R."/>
            <person name="Vardi A."/>
            <person name="von Dassow P."/>
            <person name="Vyverman W."/>
            <person name="Willis A."/>
            <person name="Wyrwicz L.S."/>
            <person name="Rokhsar D.S."/>
            <person name="Weissenbach J."/>
            <person name="Armbrust E.V."/>
            <person name="Green B.R."/>
            <person name="Van de Peer Y."/>
            <person name="Grigoriev I.V."/>
        </authorList>
    </citation>
    <scope>NUCLEOTIDE SEQUENCE [LARGE SCALE GENOMIC DNA]</scope>
    <source>
        <strain evidence="1 2">CCMP1335</strain>
    </source>
</reference>
<evidence type="ECO:0000313" key="1">
    <source>
        <dbReference type="EMBL" id="EED90910.1"/>
    </source>
</evidence>
<sequence length="161" mass="17128">MGIRRNNSLEARKAANETVSDDFLTLLNLVSGMEMQQQQHSTGESVAITSFRPAAAAAATTIIVMVQTHHHHHNHQEERGNGRALKRATNNIIDDLSPGKKGVFDLAADEVTGSYSGAELVGLVRCAGSISLSRAGKDGAGVEALLITLDDIEQALTEVKV</sequence>
<dbReference type="Proteomes" id="UP000001449">
    <property type="component" value="Chromosome 8"/>
</dbReference>
<dbReference type="PaxDb" id="35128-Thaps7632"/>
<gene>
    <name evidence="1" type="ORF">THAPSDRAFT_7632</name>
</gene>
<organism evidence="1 2">
    <name type="scientific">Thalassiosira pseudonana</name>
    <name type="common">Marine diatom</name>
    <name type="synonym">Cyclotella nana</name>
    <dbReference type="NCBI Taxonomy" id="35128"/>
    <lineage>
        <taxon>Eukaryota</taxon>
        <taxon>Sar</taxon>
        <taxon>Stramenopiles</taxon>
        <taxon>Ochrophyta</taxon>
        <taxon>Bacillariophyta</taxon>
        <taxon>Coscinodiscophyceae</taxon>
        <taxon>Thalassiosirophycidae</taxon>
        <taxon>Thalassiosirales</taxon>
        <taxon>Thalassiosiraceae</taxon>
        <taxon>Thalassiosira</taxon>
    </lineage>
</organism>
<dbReference type="EMBL" id="CM000644">
    <property type="protein sequence ID" value="EED90910.1"/>
    <property type="molecule type" value="Genomic_DNA"/>
</dbReference>
<dbReference type="HOGENOM" id="CLU_1647179_0_0_1"/>
<dbReference type="InParanoid" id="B8C729"/>